<dbReference type="EMBL" id="KB446545">
    <property type="protein sequence ID" value="EME39359.1"/>
    <property type="molecule type" value="Genomic_DNA"/>
</dbReference>
<keyword evidence="2" id="KW-1185">Reference proteome</keyword>
<organism evidence="1 2">
    <name type="scientific">Dothistroma septosporum (strain NZE10 / CBS 128990)</name>
    <name type="common">Red band needle blight fungus</name>
    <name type="synonym">Mycosphaerella pini</name>
    <dbReference type="NCBI Taxonomy" id="675120"/>
    <lineage>
        <taxon>Eukaryota</taxon>
        <taxon>Fungi</taxon>
        <taxon>Dikarya</taxon>
        <taxon>Ascomycota</taxon>
        <taxon>Pezizomycotina</taxon>
        <taxon>Dothideomycetes</taxon>
        <taxon>Dothideomycetidae</taxon>
        <taxon>Mycosphaerellales</taxon>
        <taxon>Mycosphaerellaceae</taxon>
        <taxon>Dothistroma</taxon>
    </lineage>
</organism>
<proteinExistence type="predicted"/>
<accession>M2Y234</accession>
<gene>
    <name evidence="1" type="ORF">DOTSEDRAFT_38564</name>
</gene>
<dbReference type="Proteomes" id="UP000016933">
    <property type="component" value="Unassembled WGS sequence"/>
</dbReference>
<sequence length="206" mass="22231">MAAHGLRLGEGMPNGAASLARVCKVGYALQLGSSRIPLFANVAADRARQTIVCEEDASLTATALRKDLQADVSPCPVLGQAARSGTSEHKHEVHTRKMFTRSTNDVVRRFAVAATATDSSWLCIIPKLFLSSITRADWSLCRYSARAWNGGLASGCSCDAAASLQGPKAYTTQADMGKETDRTSLWHKDSPATLEDCKRTRDCRQI</sequence>
<reference evidence="2" key="1">
    <citation type="journal article" date="2012" name="PLoS Genet.">
        <title>The genomes of the fungal plant pathogens Cladosporium fulvum and Dothistroma septosporum reveal adaptation to different hosts and lifestyles but also signatures of common ancestry.</title>
        <authorList>
            <person name="de Wit P.J.G.M."/>
            <person name="van der Burgt A."/>
            <person name="Oekmen B."/>
            <person name="Stergiopoulos I."/>
            <person name="Abd-Elsalam K.A."/>
            <person name="Aerts A.L."/>
            <person name="Bahkali A.H."/>
            <person name="Beenen H.G."/>
            <person name="Chettri P."/>
            <person name="Cox M.P."/>
            <person name="Datema E."/>
            <person name="de Vries R.P."/>
            <person name="Dhillon B."/>
            <person name="Ganley A.R."/>
            <person name="Griffiths S.A."/>
            <person name="Guo Y."/>
            <person name="Hamelin R.C."/>
            <person name="Henrissat B."/>
            <person name="Kabir M.S."/>
            <person name="Jashni M.K."/>
            <person name="Kema G."/>
            <person name="Klaubauf S."/>
            <person name="Lapidus A."/>
            <person name="Levasseur A."/>
            <person name="Lindquist E."/>
            <person name="Mehrabi R."/>
            <person name="Ohm R.A."/>
            <person name="Owen T.J."/>
            <person name="Salamov A."/>
            <person name="Schwelm A."/>
            <person name="Schijlen E."/>
            <person name="Sun H."/>
            <person name="van den Burg H.A."/>
            <person name="van Ham R.C.H.J."/>
            <person name="Zhang S."/>
            <person name="Goodwin S.B."/>
            <person name="Grigoriev I.V."/>
            <person name="Collemare J."/>
            <person name="Bradshaw R.E."/>
        </authorList>
    </citation>
    <scope>NUCLEOTIDE SEQUENCE [LARGE SCALE GENOMIC DNA]</scope>
    <source>
        <strain evidence="2">NZE10 / CBS 128990</strain>
    </source>
</reference>
<dbReference type="HOGENOM" id="CLU_1331930_0_0_1"/>
<protein>
    <submittedName>
        <fullName evidence="1">Uncharacterized protein</fullName>
    </submittedName>
</protein>
<dbReference type="AlphaFoldDB" id="M2Y234"/>
<reference evidence="1 2" key="2">
    <citation type="journal article" date="2012" name="PLoS Pathog.">
        <title>Diverse lifestyles and strategies of plant pathogenesis encoded in the genomes of eighteen Dothideomycetes fungi.</title>
        <authorList>
            <person name="Ohm R.A."/>
            <person name="Feau N."/>
            <person name="Henrissat B."/>
            <person name="Schoch C.L."/>
            <person name="Horwitz B.A."/>
            <person name="Barry K.W."/>
            <person name="Condon B.J."/>
            <person name="Copeland A.C."/>
            <person name="Dhillon B."/>
            <person name="Glaser F."/>
            <person name="Hesse C.N."/>
            <person name="Kosti I."/>
            <person name="LaButti K."/>
            <person name="Lindquist E.A."/>
            <person name="Lucas S."/>
            <person name="Salamov A.A."/>
            <person name="Bradshaw R.E."/>
            <person name="Ciuffetti L."/>
            <person name="Hamelin R.C."/>
            <person name="Kema G.H.J."/>
            <person name="Lawrence C."/>
            <person name="Scott J.A."/>
            <person name="Spatafora J.W."/>
            <person name="Turgeon B.G."/>
            <person name="de Wit P.J.G.M."/>
            <person name="Zhong S."/>
            <person name="Goodwin S.B."/>
            <person name="Grigoriev I.V."/>
        </authorList>
    </citation>
    <scope>NUCLEOTIDE SEQUENCE [LARGE SCALE GENOMIC DNA]</scope>
    <source>
        <strain evidence="2">NZE10 / CBS 128990</strain>
    </source>
</reference>
<name>M2Y234_DOTSN</name>
<evidence type="ECO:0000313" key="2">
    <source>
        <dbReference type="Proteomes" id="UP000016933"/>
    </source>
</evidence>
<evidence type="ECO:0000313" key="1">
    <source>
        <dbReference type="EMBL" id="EME39359.1"/>
    </source>
</evidence>